<dbReference type="Proteomes" id="UP000093514">
    <property type="component" value="Unassembled WGS sequence"/>
</dbReference>
<evidence type="ECO:0000313" key="1">
    <source>
        <dbReference type="EMBL" id="OCL26122.1"/>
    </source>
</evidence>
<dbReference type="AlphaFoldDB" id="A0A1C0A7B4"/>
<reference evidence="1 2" key="2">
    <citation type="submission" date="2016-08" db="EMBL/GenBank/DDBJ databases">
        <title>Orenia metallireducens sp. nov. strain Z6, a Novel Metal-reducing Firmicute from the Deep Subsurface.</title>
        <authorList>
            <person name="Maxim B.I."/>
            <person name="Kenneth K."/>
            <person name="Flynn T.M."/>
            <person name="Oloughlin E.J."/>
            <person name="Locke R.A."/>
            <person name="Weber J.R."/>
            <person name="Egan S.M."/>
            <person name="Mackie R.I."/>
            <person name="Cann I.K."/>
        </authorList>
    </citation>
    <scope>NUCLEOTIDE SEQUENCE [LARGE SCALE GENOMIC DNA]</scope>
    <source>
        <strain evidence="1 2">Z6</strain>
    </source>
</reference>
<keyword evidence="2" id="KW-1185">Reference proteome</keyword>
<name>A0A1C0A7B4_9FIRM</name>
<proteinExistence type="predicted"/>
<organism evidence="1 2">
    <name type="scientific">Orenia metallireducens</name>
    <dbReference type="NCBI Taxonomy" id="1413210"/>
    <lineage>
        <taxon>Bacteria</taxon>
        <taxon>Bacillati</taxon>
        <taxon>Bacillota</taxon>
        <taxon>Clostridia</taxon>
        <taxon>Halanaerobiales</taxon>
        <taxon>Halobacteroidaceae</taxon>
        <taxon>Orenia</taxon>
    </lineage>
</organism>
<reference evidence="2" key="1">
    <citation type="submission" date="2016-07" db="EMBL/GenBank/DDBJ databases">
        <authorList>
            <person name="Florea S."/>
            <person name="Webb J.S."/>
            <person name="Jaromczyk J."/>
            <person name="Schardl C.L."/>
        </authorList>
    </citation>
    <scope>NUCLEOTIDE SEQUENCE [LARGE SCALE GENOMIC DNA]</scope>
    <source>
        <strain evidence="2">Z6</strain>
    </source>
</reference>
<protein>
    <submittedName>
        <fullName evidence="1">Uncharacterized protein</fullName>
    </submittedName>
</protein>
<gene>
    <name evidence="1" type="ORF">U472_08895</name>
</gene>
<evidence type="ECO:0000313" key="2">
    <source>
        <dbReference type="Proteomes" id="UP000093514"/>
    </source>
</evidence>
<sequence length="68" mass="7060">MGTAPVNEGNLSDDKTKTKAPVTANNILTPAPCSLTNSLIFLIPKAKKGSATAHQIPVHLIGRKPSAI</sequence>
<dbReference type="EMBL" id="LWDV01000009">
    <property type="protein sequence ID" value="OCL26122.1"/>
    <property type="molecule type" value="Genomic_DNA"/>
</dbReference>
<comment type="caution">
    <text evidence="1">The sequence shown here is derived from an EMBL/GenBank/DDBJ whole genome shotgun (WGS) entry which is preliminary data.</text>
</comment>
<accession>A0A1C0A7B4</accession>